<evidence type="ECO:0000313" key="1">
    <source>
        <dbReference type="EMBL" id="EQA72456.1"/>
    </source>
</evidence>
<dbReference type="AlphaFoldDB" id="T0GYQ4"/>
<accession>T0GYQ4</accession>
<dbReference type="EMBL" id="AKWY02000017">
    <property type="protein sequence ID" value="EQA72456.1"/>
    <property type="molecule type" value="Genomic_DNA"/>
</dbReference>
<dbReference type="Proteomes" id="UP000015442">
    <property type="component" value="Unassembled WGS sequence"/>
</dbReference>
<evidence type="ECO:0000313" key="2">
    <source>
        <dbReference type="Proteomes" id="UP000015442"/>
    </source>
</evidence>
<sequence>MKSLFKKWIRKIDFHLKCWFKGKFKKHYEFQIISYTFCDYFWDYHKLFWRFFTENGTTIESI</sequence>
<protein>
    <submittedName>
        <fullName evidence="1">Uncharacterized protein</fullName>
    </submittedName>
</protein>
<name>T0GYQ4_9LEPT</name>
<organism evidence="1 2">
    <name type="scientific">Leptospira noguchii serovar Panama str. CZ214</name>
    <dbReference type="NCBI Taxonomy" id="1001595"/>
    <lineage>
        <taxon>Bacteria</taxon>
        <taxon>Pseudomonadati</taxon>
        <taxon>Spirochaetota</taxon>
        <taxon>Spirochaetia</taxon>
        <taxon>Leptospirales</taxon>
        <taxon>Leptospiraceae</taxon>
        <taxon>Leptospira</taxon>
    </lineage>
</organism>
<comment type="caution">
    <text evidence="1">The sequence shown here is derived from an EMBL/GenBank/DDBJ whole genome shotgun (WGS) entry which is preliminary data.</text>
</comment>
<reference evidence="1 2" key="1">
    <citation type="submission" date="2013-05" db="EMBL/GenBank/DDBJ databases">
        <authorList>
            <person name="Harkins D.M."/>
            <person name="Durkin A.S."/>
            <person name="Brinkac L.M."/>
            <person name="Haft D.H."/>
            <person name="Selengut J.D."/>
            <person name="Sanka R."/>
            <person name="DePew J."/>
            <person name="Purushe J."/>
            <person name="Hartskeerl R.A."/>
            <person name="Ahmed A."/>
            <person name="van der Linden H."/>
            <person name="Goris M.G.A."/>
            <person name="Vinetz J.M."/>
            <person name="Sutton G.G."/>
            <person name="Nierman W.C."/>
            <person name="Fouts D.E."/>
        </authorList>
    </citation>
    <scope>NUCLEOTIDE SEQUENCE [LARGE SCALE GENOMIC DNA]</scope>
    <source>
        <strain evidence="1 2">CZ214</strain>
    </source>
</reference>
<proteinExistence type="predicted"/>
<gene>
    <name evidence="1" type="ORF">LEP1GSC059_0743</name>
</gene>